<reference evidence="17" key="1">
    <citation type="submission" date="2020-10" db="EMBL/GenBank/DDBJ databases">
        <authorList>
            <person name="Gilroy R."/>
        </authorList>
    </citation>
    <scope>NUCLEOTIDE SEQUENCE</scope>
    <source>
        <strain evidence="17">D3-1215</strain>
    </source>
</reference>
<keyword evidence="8 13" id="KW-1133">Transmembrane helix</keyword>
<comment type="subcellular location">
    <subcellularLocation>
        <location evidence="1">Cell inner membrane</location>
        <topology evidence="1">Multi-pass membrane protein</topology>
    </subcellularLocation>
    <subcellularLocation>
        <location evidence="13">Cell membrane</location>
        <topology evidence="13">Multi-pass membrane protein</topology>
    </subcellularLocation>
</comment>
<protein>
    <recommendedName>
        <fullName evidence="3 13">Membrane protein insertase YidC</fullName>
    </recommendedName>
    <alternativeName>
        <fullName evidence="12 13">Foldase YidC</fullName>
    </alternativeName>
    <alternativeName>
        <fullName evidence="13">Membrane protein YidC</fullName>
    </alternativeName>
    <alternativeName>
        <fullName evidence="11 13">membrane integrase YidC</fullName>
    </alternativeName>
</protein>
<evidence type="ECO:0000256" key="3">
    <source>
        <dbReference type="ARBA" id="ARBA00015325"/>
    </source>
</evidence>
<dbReference type="HAMAP" id="MF_01810">
    <property type="entry name" value="YidC_type1"/>
    <property type="match status" value="1"/>
</dbReference>
<dbReference type="GO" id="GO:0032977">
    <property type="term" value="F:membrane insertase activity"/>
    <property type="evidence" value="ECO:0007669"/>
    <property type="project" value="InterPro"/>
</dbReference>
<feature type="transmembrane region" description="Helical" evidence="13">
    <location>
        <begin position="532"/>
        <end position="549"/>
    </location>
</feature>
<keyword evidence="14" id="KW-0175">Coiled coil</keyword>
<evidence type="ECO:0000256" key="7">
    <source>
        <dbReference type="ARBA" id="ARBA00022927"/>
    </source>
</evidence>
<evidence type="ECO:0000256" key="11">
    <source>
        <dbReference type="ARBA" id="ARBA00033245"/>
    </source>
</evidence>
<evidence type="ECO:0000259" key="15">
    <source>
        <dbReference type="Pfam" id="PF02096"/>
    </source>
</evidence>
<keyword evidence="7 13" id="KW-0653">Protein transport</keyword>
<dbReference type="GO" id="GO:0051205">
    <property type="term" value="P:protein insertion into membrane"/>
    <property type="evidence" value="ECO:0007669"/>
    <property type="project" value="TreeGrafter"/>
</dbReference>
<dbReference type="AlphaFoldDB" id="A0A9D9HB28"/>
<dbReference type="InterPro" id="IPR028053">
    <property type="entry name" value="Membr_insert_YidC_N"/>
</dbReference>
<comment type="subunit">
    <text evidence="13">Interacts with the Sec translocase complex via SecD. Specifically interacts with transmembrane segments of nascent integral membrane proteins during membrane integration.</text>
</comment>
<dbReference type="Pfam" id="PF14849">
    <property type="entry name" value="YidC_periplas"/>
    <property type="match status" value="1"/>
</dbReference>
<dbReference type="InterPro" id="IPR047196">
    <property type="entry name" value="YidC_ALB_C"/>
</dbReference>
<dbReference type="NCBIfam" id="NF002356">
    <property type="entry name" value="PRK01318.2-3"/>
    <property type="match status" value="1"/>
</dbReference>
<evidence type="ECO:0000256" key="6">
    <source>
        <dbReference type="ARBA" id="ARBA00022692"/>
    </source>
</evidence>
<dbReference type="PRINTS" id="PR00701">
    <property type="entry name" value="60KDINNERMP"/>
</dbReference>
<dbReference type="Gene3D" id="2.70.98.90">
    <property type="match status" value="1"/>
</dbReference>
<dbReference type="GO" id="GO:0005886">
    <property type="term" value="C:plasma membrane"/>
    <property type="evidence" value="ECO:0007669"/>
    <property type="project" value="UniProtKB-SubCell"/>
</dbReference>
<evidence type="ECO:0000313" key="17">
    <source>
        <dbReference type="EMBL" id="MBO8447630.1"/>
    </source>
</evidence>
<proteinExistence type="inferred from homology"/>
<dbReference type="InterPro" id="IPR019998">
    <property type="entry name" value="Membr_insert_YidC"/>
</dbReference>
<name>A0A9D9HB28_9BACT</name>
<dbReference type="InterPro" id="IPR038221">
    <property type="entry name" value="YidC_periplasmic_sf"/>
</dbReference>
<evidence type="ECO:0000256" key="13">
    <source>
        <dbReference type="HAMAP-Rule" id="MF_01810"/>
    </source>
</evidence>
<dbReference type="NCBIfam" id="TIGR03593">
    <property type="entry name" value="yidC_nterm"/>
    <property type="match status" value="1"/>
</dbReference>
<keyword evidence="5 13" id="KW-1003">Cell membrane</keyword>
<feature type="transmembrane region" description="Helical" evidence="13">
    <location>
        <begin position="555"/>
        <end position="574"/>
    </location>
</feature>
<dbReference type="PANTHER" id="PTHR12428:SF65">
    <property type="entry name" value="CYTOCHROME C OXIDASE ASSEMBLY PROTEIN COX18, MITOCHONDRIAL"/>
    <property type="match status" value="1"/>
</dbReference>
<feature type="domain" description="Membrane insertase YidC N-terminal" evidence="16">
    <location>
        <begin position="87"/>
        <end position="357"/>
    </location>
</feature>
<keyword evidence="10 13" id="KW-0143">Chaperone</keyword>
<evidence type="ECO:0000256" key="10">
    <source>
        <dbReference type="ARBA" id="ARBA00023186"/>
    </source>
</evidence>
<sequence>MDKNTIIGFVLILAIIVGFSWFNRPSKEELERQRRMQDSIAQVQMEQAAESERQMFSQAKADTLAVSSEALGVFAPFATGTDTVYVLENSKIKVEISSKGAGVSKVEVKDYKTYLDEPLVLFNKDEVKSNFTLVTSNSRIVDTKDLYFDGTVLNDSTVMLSLPVASGSEFQITYILGTDSYMLDMYVNARNMKEMLSMRENGLDMSWAMRLRQQEKGRKFENRYSGVYYKYPGDDVENLSNEESEETQLSNRVRWIGFKDQFFSSVVIADDYFNGVALKSEFLPSASKYLKDVEAHMTVGFDPAGEMPTHLAYFFGPNQYKVLRSYDKGVDSDLQLDMDKMLPLGWGIFGWVNKYLIIPIFNFLGTFIGNYGVIILLLTVIIKLILLPFTFKSYMSSAKMRVLRPQIEEINKKYPPEKALERQQATMALYQKVGVSPMGGCLPMLLQLPILYAMFTFFPACIELRQQPFLWADDLSSYDAIVSWDAYIPIISSIYGNHVSLFCLLMCITNIVYSYINMKDQPGNDQMPMMKWMMYLMPVMFLFIFNDYAAGLSYYYLVSLLITILQTFLFRLFVNDEKLLAKLNANKSKPKKKSRFMERLEKMQKEQQAYQREMAKKNARR</sequence>
<feature type="transmembrane region" description="Helical" evidence="13">
    <location>
        <begin position="344"/>
        <end position="365"/>
    </location>
</feature>
<feature type="transmembrane region" description="Helical" evidence="13">
    <location>
        <begin position="6"/>
        <end position="23"/>
    </location>
</feature>
<comment type="similarity">
    <text evidence="2 13">Belongs to the OXA1/ALB3/YidC family. Type 1 subfamily.</text>
</comment>
<evidence type="ECO:0000256" key="1">
    <source>
        <dbReference type="ARBA" id="ARBA00004429"/>
    </source>
</evidence>
<dbReference type="EMBL" id="JADIMR010000118">
    <property type="protein sequence ID" value="MBO8447630.1"/>
    <property type="molecule type" value="Genomic_DNA"/>
</dbReference>
<dbReference type="InterPro" id="IPR001708">
    <property type="entry name" value="YidC/ALB3/OXA1/COX18"/>
</dbReference>
<evidence type="ECO:0000256" key="14">
    <source>
        <dbReference type="SAM" id="Coils"/>
    </source>
</evidence>
<feature type="domain" description="Membrane insertase YidC/Oxa/ALB C-terminal" evidence="15">
    <location>
        <begin position="371"/>
        <end position="570"/>
    </location>
</feature>
<evidence type="ECO:0000256" key="8">
    <source>
        <dbReference type="ARBA" id="ARBA00022989"/>
    </source>
</evidence>
<dbReference type="PANTHER" id="PTHR12428">
    <property type="entry name" value="OXA1"/>
    <property type="match status" value="1"/>
</dbReference>
<feature type="coiled-coil region" evidence="14">
    <location>
        <begin position="593"/>
        <end position="620"/>
    </location>
</feature>
<evidence type="ECO:0000256" key="2">
    <source>
        <dbReference type="ARBA" id="ARBA00010527"/>
    </source>
</evidence>
<reference evidence="17" key="2">
    <citation type="journal article" date="2021" name="PeerJ">
        <title>Extensive microbial diversity within the chicken gut microbiome revealed by metagenomics and culture.</title>
        <authorList>
            <person name="Gilroy R."/>
            <person name="Ravi A."/>
            <person name="Getino M."/>
            <person name="Pursley I."/>
            <person name="Horton D.L."/>
            <person name="Alikhan N.F."/>
            <person name="Baker D."/>
            <person name="Gharbi K."/>
            <person name="Hall N."/>
            <person name="Watson M."/>
            <person name="Adriaenssens E.M."/>
            <person name="Foster-Nyarko E."/>
            <person name="Jarju S."/>
            <person name="Secka A."/>
            <person name="Antonio M."/>
            <person name="Oren A."/>
            <person name="Chaudhuri R.R."/>
            <person name="La Ragione R."/>
            <person name="Hildebrand F."/>
            <person name="Pallen M.J."/>
        </authorList>
    </citation>
    <scope>NUCLEOTIDE SEQUENCE</scope>
    <source>
        <strain evidence="17">D3-1215</strain>
    </source>
</reference>
<dbReference type="NCBIfam" id="TIGR03592">
    <property type="entry name" value="yidC_oxa1_cterm"/>
    <property type="match status" value="1"/>
</dbReference>
<keyword evidence="6 13" id="KW-0812">Transmembrane</keyword>
<keyword evidence="9 13" id="KW-0472">Membrane</keyword>
<evidence type="ECO:0000259" key="16">
    <source>
        <dbReference type="Pfam" id="PF14849"/>
    </source>
</evidence>
<keyword evidence="4 13" id="KW-0813">Transport</keyword>
<evidence type="ECO:0000313" key="18">
    <source>
        <dbReference type="Proteomes" id="UP000823637"/>
    </source>
</evidence>
<dbReference type="InterPro" id="IPR028055">
    <property type="entry name" value="YidC/Oxa/ALB_C"/>
</dbReference>
<evidence type="ECO:0000256" key="9">
    <source>
        <dbReference type="ARBA" id="ARBA00023136"/>
    </source>
</evidence>
<gene>
    <name evidence="13 17" type="primary">yidC</name>
    <name evidence="17" type="ORF">IAC32_07815</name>
</gene>
<comment type="function">
    <text evidence="13">Required for the insertion and/or proper folding and/or complex formation of integral membrane proteins into the membrane. Involved in integration of membrane proteins that insert both dependently and independently of the Sec translocase complex, as well as at least some lipoproteins. Aids folding of multispanning membrane proteins.</text>
</comment>
<dbReference type="GO" id="GO:0015031">
    <property type="term" value="P:protein transport"/>
    <property type="evidence" value="ECO:0007669"/>
    <property type="project" value="UniProtKB-KW"/>
</dbReference>
<feature type="transmembrane region" description="Helical" evidence="13">
    <location>
        <begin position="371"/>
        <end position="391"/>
    </location>
</feature>
<dbReference type="Proteomes" id="UP000823637">
    <property type="component" value="Unassembled WGS sequence"/>
</dbReference>
<dbReference type="Pfam" id="PF02096">
    <property type="entry name" value="60KD_IMP"/>
    <property type="match status" value="1"/>
</dbReference>
<feature type="transmembrane region" description="Helical" evidence="13">
    <location>
        <begin position="486"/>
        <end position="512"/>
    </location>
</feature>
<evidence type="ECO:0000256" key="12">
    <source>
        <dbReference type="ARBA" id="ARBA00033342"/>
    </source>
</evidence>
<dbReference type="CDD" id="cd20070">
    <property type="entry name" value="5TM_YidC_Alb3"/>
    <property type="match status" value="1"/>
</dbReference>
<organism evidence="17 18">
    <name type="scientific">Candidatus Enterocola intestinipullorum</name>
    <dbReference type="NCBI Taxonomy" id="2840783"/>
    <lineage>
        <taxon>Bacteria</taxon>
        <taxon>Pseudomonadati</taxon>
        <taxon>Bacteroidota</taxon>
        <taxon>Bacteroidia</taxon>
        <taxon>Bacteroidales</taxon>
        <taxon>Candidatus Enterocola</taxon>
    </lineage>
</organism>
<evidence type="ECO:0000256" key="4">
    <source>
        <dbReference type="ARBA" id="ARBA00022448"/>
    </source>
</evidence>
<evidence type="ECO:0000256" key="5">
    <source>
        <dbReference type="ARBA" id="ARBA00022475"/>
    </source>
</evidence>
<dbReference type="CDD" id="cd19961">
    <property type="entry name" value="EcYidC-like_peri"/>
    <property type="match status" value="1"/>
</dbReference>
<accession>A0A9D9HB28</accession>
<comment type="caution">
    <text evidence="17">The sequence shown here is derived from an EMBL/GenBank/DDBJ whole genome shotgun (WGS) entry which is preliminary data.</text>
</comment>